<dbReference type="OrthoDB" id="3882014at2759"/>
<feature type="region of interest" description="Disordered" evidence="1">
    <location>
        <begin position="1"/>
        <end position="172"/>
    </location>
</feature>
<keyword evidence="3" id="KW-1185">Reference proteome</keyword>
<feature type="compositionally biased region" description="Basic and acidic residues" evidence="1">
    <location>
        <begin position="106"/>
        <end position="116"/>
    </location>
</feature>
<evidence type="ECO:0000313" key="2">
    <source>
        <dbReference type="EMBL" id="TKA62161.1"/>
    </source>
</evidence>
<evidence type="ECO:0000256" key="1">
    <source>
        <dbReference type="SAM" id="MobiDB-lite"/>
    </source>
</evidence>
<feature type="compositionally biased region" description="Polar residues" evidence="1">
    <location>
        <begin position="438"/>
        <end position="453"/>
    </location>
</feature>
<sequence length="636" mass="67559">MQPTSNPGKAGTKISWLDRAPIFFSGPQGRSRNKLRKRRPDKTPESPSPSPSPSIDDGSTASRKKKRGSVATWLHDPLGRSSRDAGKTVTGDPTEAVPTAASPGPEENRDPGKVEEGSQTVAAAPVPRILLNEPTDPHPTQQTFVVLTRNPVPTPHQQGPRPPARNSRSSLTLHHWMRNAAAVSDSDFIPVLPDVDNSDNNSDSGRRKTGGPVTAAAKRPPASGSSVPLPLFARLQTRVEPERGDLGELRRGAGRREDQRCENSDTAWQRSSSAGALAGSGSSDDWQGVNGAEVGNYSHPQASVDSPAGLPYSGPIGVSPREGNRYYAKPSQPPPPPQPKPKKAEESGGSVAIEHNIATRSPTWVVTQFAAGQPEAGSEDSSIGERTAQVRALLNVNPVSASDPTPSEPQGFGPGSGEQYRNGQPPSGYLGNVLHPLTQEQSFQSRDPCTNPTEDQDRASSACPPVISLAPEPKEIDDPDDPRGIMARHARDVEDAIRNLSEMTEEYKFGGSSIEVPSAADGRGGKRRTSGVYSIAHSSDVGWYSDVDDGPKAEEDGGRSLMEGDAGLANDAPFPAPDVVVVARDPPTSSRAGATVGGRQTDGTSLWERRTGSPLRGSPVTQLFDMLRTPSWDHHL</sequence>
<feature type="compositionally biased region" description="Basic and acidic residues" evidence="1">
    <location>
        <begin position="77"/>
        <end position="86"/>
    </location>
</feature>
<proteinExistence type="predicted"/>
<evidence type="ECO:0000313" key="3">
    <source>
        <dbReference type="Proteomes" id="UP000309340"/>
    </source>
</evidence>
<dbReference type="AlphaFoldDB" id="A0A4U0WHC6"/>
<accession>A0A4U0WHC6</accession>
<comment type="caution">
    <text evidence="2">The sequence shown here is derived from an EMBL/GenBank/DDBJ whole genome shotgun (WGS) entry which is preliminary data.</text>
</comment>
<feature type="compositionally biased region" description="Basic and acidic residues" evidence="1">
    <location>
        <begin position="549"/>
        <end position="558"/>
    </location>
</feature>
<name>A0A4U0WHC6_9PEZI</name>
<gene>
    <name evidence="2" type="ORF">B0A55_11482</name>
</gene>
<reference evidence="2 3" key="1">
    <citation type="submission" date="2017-03" db="EMBL/GenBank/DDBJ databases">
        <title>Genomes of endolithic fungi from Antarctica.</title>
        <authorList>
            <person name="Coleine C."/>
            <person name="Masonjones S."/>
            <person name="Stajich J.E."/>
        </authorList>
    </citation>
    <scope>NUCLEOTIDE SEQUENCE [LARGE SCALE GENOMIC DNA]</scope>
    <source>
        <strain evidence="2 3">CCFEE 5184</strain>
    </source>
</reference>
<feature type="compositionally biased region" description="Basic and acidic residues" evidence="1">
    <location>
        <begin position="237"/>
        <end position="263"/>
    </location>
</feature>
<feature type="compositionally biased region" description="Low complexity" evidence="1">
    <location>
        <begin position="271"/>
        <end position="283"/>
    </location>
</feature>
<dbReference type="EMBL" id="NAJQ01001120">
    <property type="protein sequence ID" value="TKA62161.1"/>
    <property type="molecule type" value="Genomic_DNA"/>
</dbReference>
<feature type="compositionally biased region" description="Low complexity" evidence="1">
    <location>
        <begin position="569"/>
        <end position="587"/>
    </location>
</feature>
<protein>
    <submittedName>
        <fullName evidence="2">Uncharacterized protein</fullName>
    </submittedName>
</protein>
<feature type="region of interest" description="Disordered" evidence="1">
    <location>
        <begin position="184"/>
        <end position="485"/>
    </location>
</feature>
<dbReference type="Proteomes" id="UP000309340">
    <property type="component" value="Unassembled WGS sequence"/>
</dbReference>
<feature type="region of interest" description="Disordered" evidence="1">
    <location>
        <begin position="541"/>
        <end position="619"/>
    </location>
</feature>
<organism evidence="2 3">
    <name type="scientific">Friedmanniomyces simplex</name>
    <dbReference type="NCBI Taxonomy" id="329884"/>
    <lineage>
        <taxon>Eukaryota</taxon>
        <taxon>Fungi</taxon>
        <taxon>Dikarya</taxon>
        <taxon>Ascomycota</taxon>
        <taxon>Pezizomycotina</taxon>
        <taxon>Dothideomycetes</taxon>
        <taxon>Dothideomycetidae</taxon>
        <taxon>Mycosphaerellales</taxon>
        <taxon>Teratosphaeriaceae</taxon>
        <taxon>Friedmanniomyces</taxon>
    </lineage>
</organism>
<feature type="compositionally biased region" description="Basic residues" evidence="1">
    <location>
        <begin position="31"/>
        <end position="40"/>
    </location>
</feature>